<proteinExistence type="predicted"/>
<accession>A0ABP8HRB2</accession>
<name>A0ABP8HRB2_9BACT</name>
<keyword evidence="2" id="KW-1185">Reference proteome</keyword>
<reference evidence="2" key="1">
    <citation type="journal article" date="2019" name="Int. J. Syst. Evol. Microbiol.">
        <title>The Global Catalogue of Microorganisms (GCM) 10K type strain sequencing project: providing services to taxonomists for standard genome sequencing and annotation.</title>
        <authorList>
            <consortium name="The Broad Institute Genomics Platform"/>
            <consortium name="The Broad Institute Genome Sequencing Center for Infectious Disease"/>
            <person name="Wu L."/>
            <person name="Ma J."/>
        </authorList>
    </citation>
    <scope>NUCLEOTIDE SEQUENCE [LARGE SCALE GENOMIC DNA]</scope>
    <source>
        <strain evidence="2">JCM 17919</strain>
    </source>
</reference>
<sequence>MRTGVEPRFVKKNKAVYTAKELPVNHGFGNKYPIAQDAKGYVVSDGFEAGMLRVLFSLHQGNERVQFNAESARHYLECDPY</sequence>
<dbReference type="EMBL" id="BAABGY010000016">
    <property type="protein sequence ID" value="GAA4343120.1"/>
    <property type="molecule type" value="Genomic_DNA"/>
</dbReference>
<evidence type="ECO:0000313" key="1">
    <source>
        <dbReference type="EMBL" id="GAA4343120.1"/>
    </source>
</evidence>
<dbReference type="RefSeq" id="WP_345258045.1">
    <property type="nucleotide sequence ID" value="NZ_BAABGY010000016.1"/>
</dbReference>
<evidence type="ECO:0000313" key="2">
    <source>
        <dbReference type="Proteomes" id="UP001501725"/>
    </source>
</evidence>
<organism evidence="1 2">
    <name type="scientific">Flaviaesturariibacter amylovorans</name>
    <dbReference type="NCBI Taxonomy" id="1084520"/>
    <lineage>
        <taxon>Bacteria</taxon>
        <taxon>Pseudomonadati</taxon>
        <taxon>Bacteroidota</taxon>
        <taxon>Chitinophagia</taxon>
        <taxon>Chitinophagales</taxon>
        <taxon>Chitinophagaceae</taxon>
        <taxon>Flaviaestuariibacter</taxon>
    </lineage>
</organism>
<protein>
    <submittedName>
        <fullName evidence="1">Uncharacterized protein</fullName>
    </submittedName>
</protein>
<gene>
    <name evidence="1" type="ORF">GCM10023184_43180</name>
</gene>
<comment type="caution">
    <text evidence="1">The sequence shown here is derived from an EMBL/GenBank/DDBJ whole genome shotgun (WGS) entry which is preliminary data.</text>
</comment>
<dbReference type="Proteomes" id="UP001501725">
    <property type="component" value="Unassembled WGS sequence"/>
</dbReference>